<dbReference type="SUPFAM" id="SSF158997">
    <property type="entry name" value="Trm112p-like"/>
    <property type="match status" value="1"/>
</dbReference>
<dbReference type="Pfam" id="PF03966">
    <property type="entry name" value="Trm112p"/>
    <property type="match status" value="1"/>
</dbReference>
<dbReference type="Pfam" id="PF08241">
    <property type="entry name" value="Methyltransf_11"/>
    <property type="match status" value="1"/>
</dbReference>
<evidence type="ECO:0000259" key="1">
    <source>
        <dbReference type="Pfam" id="PF08241"/>
    </source>
</evidence>
<dbReference type="InterPro" id="IPR005651">
    <property type="entry name" value="Trm112-like"/>
</dbReference>
<dbReference type="InterPro" id="IPR029063">
    <property type="entry name" value="SAM-dependent_MTases_sf"/>
</dbReference>
<gene>
    <name evidence="2" type="ORF">BECKDK2373C_GA0170839_101027</name>
</gene>
<dbReference type="Gene3D" id="2.20.25.10">
    <property type="match status" value="1"/>
</dbReference>
<dbReference type="EMBL" id="CAADEY010000010">
    <property type="protein sequence ID" value="VFJ45108.1"/>
    <property type="molecule type" value="Genomic_DNA"/>
</dbReference>
<evidence type="ECO:0000313" key="2">
    <source>
        <dbReference type="EMBL" id="VFJ45108.1"/>
    </source>
</evidence>
<dbReference type="Gene3D" id="3.40.50.150">
    <property type="entry name" value="Vaccinia Virus protein VP39"/>
    <property type="match status" value="1"/>
</dbReference>
<accession>A0A450S096</accession>
<name>A0A450S096_9GAMM</name>
<dbReference type="InterPro" id="IPR013216">
    <property type="entry name" value="Methyltransf_11"/>
</dbReference>
<dbReference type="PANTHER" id="PTHR45445:SF2">
    <property type="entry name" value="METHYLTRANSFERASE TYPE 11 DOMAIN-CONTAINING PROTEIN"/>
    <property type="match status" value="1"/>
</dbReference>
<proteinExistence type="predicted"/>
<feature type="domain" description="Methyltransferase type 11" evidence="1">
    <location>
        <begin position="113"/>
        <end position="225"/>
    </location>
</feature>
<protein>
    <submittedName>
        <fullName evidence="2">Uncharacterized conserved protein YbaR, Trm112 family</fullName>
    </submittedName>
</protein>
<organism evidence="2">
    <name type="scientific">Candidatus Kentrum sp. DK</name>
    <dbReference type="NCBI Taxonomy" id="2126562"/>
    <lineage>
        <taxon>Bacteria</taxon>
        <taxon>Pseudomonadati</taxon>
        <taxon>Pseudomonadota</taxon>
        <taxon>Gammaproteobacteria</taxon>
        <taxon>Candidatus Kentrum</taxon>
    </lineage>
</organism>
<sequence length="310" mass="34555">MKKQLLELLICPACLPGEFALRPDIAEEKQGDIETGILTCPACGAQFPIEEGIALLDPNRAGLQGVANKYETEEVVSSYLWSHFGDLLGDENASEAYSVWAARMQPQDGICIDAGGAVGRFAFEMSARFDFSLGIDNSVAFIKAARRLMKARRVTFPLKEEGYLSREATITLPEAWRSEKVEFIVADALALPFRRNATASLASLNLIDKVPSPLRHLDEMNRVTRESRAQFLLSDPFSWSPEAASEEQWLGGKPDGPYPGKGLDNVIRLLGEERLGPVWRIEESGNVWWKIRTHANHYELIRSCFVKASR</sequence>
<dbReference type="AlphaFoldDB" id="A0A450S096"/>
<dbReference type="SUPFAM" id="SSF53335">
    <property type="entry name" value="S-adenosyl-L-methionine-dependent methyltransferases"/>
    <property type="match status" value="1"/>
</dbReference>
<reference evidence="2" key="1">
    <citation type="submission" date="2019-02" db="EMBL/GenBank/DDBJ databases">
        <authorList>
            <person name="Gruber-Vodicka R. H."/>
            <person name="Seah K. B. B."/>
        </authorList>
    </citation>
    <scope>NUCLEOTIDE SEQUENCE</scope>
    <source>
        <strain evidence="2">BECK_DK161</strain>
    </source>
</reference>
<dbReference type="PANTHER" id="PTHR45445">
    <property type="match status" value="1"/>
</dbReference>
<dbReference type="GO" id="GO:0008757">
    <property type="term" value="F:S-adenosylmethionine-dependent methyltransferase activity"/>
    <property type="evidence" value="ECO:0007669"/>
    <property type="project" value="InterPro"/>
</dbReference>